<feature type="transmembrane region" description="Helical" evidence="9">
    <location>
        <begin position="27"/>
        <end position="46"/>
    </location>
</feature>
<evidence type="ECO:0000256" key="6">
    <source>
        <dbReference type="ARBA" id="ARBA00022692"/>
    </source>
</evidence>
<dbReference type="InterPro" id="IPR058781">
    <property type="entry name" value="HH_AprE-like"/>
</dbReference>
<evidence type="ECO:0000256" key="10">
    <source>
        <dbReference type="SAM" id="Coils"/>
    </source>
</evidence>
<dbReference type="OrthoDB" id="9810980at2"/>
<dbReference type="EMBL" id="LT670844">
    <property type="protein sequence ID" value="SHL05153.1"/>
    <property type="molecule type" value="Genomic_DNA"/>
</dbReference>
<dbReference type="PANTHER" id="PTHR30386">
    <property type="entry name" value="MEMBRANE FUSION SUBUNIT OF EMRAB-TOLC MULTIDRUG EFFLUX PUMP"/>
    <property type="match status" value="1"/>
</dbReference>
<evidence type="ECO:0000256" key="9">
    <source>
        <dbReference type="RuleBase" id="RU365093"/>
    </source>
</evidence>
<evidence type="ECO:0000256" key="5">
    <source>
        <dbReference type="ARBA" id="ARBA00022519"/>
    </source>
</evidence>
<organism evidence="13 14">
    <name type="scientific">Bradyrhizobium lablabi</name>
    <dbReference type="NCBI Taxonomy" id="722472"/>
    <lineage>
        <taxon>Bacteria</taxon>
        <taxon>Pseudomonadati</taxon>
        <taxon>Pseudomonadota</taxon>
        <taxon>Alphaproteobacteria</taxon>
        <taxon>Hyphomicrobiales</taxon>
        <taxon>Nitrobacteraceae</taxon>
        <taxon>Bradyrhizobium</taxon>
    </lineage>
</organism>
<keyword evidence="8 9" id="KW-0472">Membrane</keyword>
<keyword evidence="6 9" id="KW-0812">Transmembrane</keyword>
<gene>
    <name evidence="13" type="ORF">SAMN05444159_4867</name>
</gene>
<evidence type="ECO:0000313" key="13">
    <source>
        <dbReference type="EMBL" id="SHL05153.1"/>
    </source>
</evidence>
<keyword evidence="5 9" id="KW-0997">Cell inner membrane</keyword>
<keyword evidence="4 9" id="KW-1003">Cell membrane</keyword>
<keyword evidence="3 9" id="KW-0813">Transport</keyword>
<evidence type="ECO:0000256" key="7">
    <source>
        <dbReference type="ARBA" id="ARBA00022989"/>
    </source>
</evidence>
<evidence type="ECO:0000259" key="12">
    <source>
        <dbReference type="Pfam" id="PF26002"/>
    </source>
</evidence>
<dbReference type="GO" id="GO:0005886">
    <property type="term" value="C:plasma membrane"/>
    <property type="evidence" value="ECO:0007669"/>
    <property type="project" value="UniProtKB-SubCell"/>
</dbReference>
<comment type="similarity">
    <text evidence="2 9">Belongs to the membrane fusion protein (MFP) (TC 8.A.1) family.</text>
</comment>
<dbReference type="PRINTS" id="PR01490">
    <property type="entry name" value="RTXTOXIND"/>
</dbReference>
<evidence type="ECO:0000259" key="11">
    <source>
        <dbReference type="Pfam" id="PF25994"/>
    </source>
</evidence>
<name>A0A1M6XGX0_9BRAD</name>
<dbReference type="Pfam" id="PF26002">
    <property type="entry name" value="Beta-barrel_AprE"/>
    <property type="match status" value="1"/>
</dbReference>
<dbReference type="InterPro" id="IPR010129">
    <property type="entry name" value="T1SS_HlyD"/>
</dbReference>
<dbReference type="Pfam" id="PF25994">
    <property type="entry name" value="HH_AprE"/>
    <property type="match status" value="1"/>
</dbReference>
<evidence type="ECO:0000313" key="14">
    <source>
        <dbReference type="Proteomes" id="UP000189935"/>
    </source>
</evidence>
<evidence type="ECO:0000256" key="8">
    <source>
        <dbReference type="ARBA" id="ARBA00023136"/>
    </source>
</evidence>
<protein>
    <recommendedName>
        <fullName evidence="9">Membrane fusion protein (MFP) family protein</fullName>
    </recommendedName>
</protein>
<evidence type="ECO:0000256" key="4">
    <source>
        <dbReference type="ARBA" id="ARBA00022475"/>
    </source>
</evidence>
<dbReference type="Gene3D" id="2.40.50.100">
    <property type="match status" value="1"/>
</dbReference>
<dbReference type="InterPro" id="IPR050739">
    <property type="entry name" value="MFP"/>
</dbReference>
<feature type="coiled-coil region" evidence="10">
    <location>
        <begin position="166"/>
        <end position="200"/>
    </location>
</feature>
<feature type="domain" description="AprE-like long alpha-helical hairpin" evidence="11">
    <location>
        <begin position="104"/>
        <end position="293"/>
    </location>
</feature>
<keyword evidence="10" id="KW-0175">Coiled coil</keyword>
<accession>A0A1M6XGX0</accession>
<dbReference type="GO" id="GO:0015031">
    <property type="term" value="P:protein transport"/>
    <property type="evidence" value="ECO:0007669"/>
    <property type="project" value="InterPro"/>
</dbReference>
<comment type="subcellular location">
    <subcellularLocation>
        <location evidence="1 9">Cell inner membrane</location>
        <topology evidence="1 9">Single-pass membrane protein</topology>
    </subcellularLocation>
</comment>
<sequence length="454" mass="50606">MASRQIAVRTAEAEGSWYDSLPRSTKLPTVGGILILFVATMGFGVWGNMAPIAGAVVASGVFVATGQNKIIQHLEGGVIRDIYVREGDTVEPGQLLLDLDDTTARAELQRLYLRRVRLSAIDARLQAEMREEPEIRWPEDVTNALMVSPEAKEIVDSQKMTFTARRNNMNSDIKGIDDSIKALEERIQGSRVQLEGVKKQIVLLDEEIETKDRLVQAGLVRKPELMVLQRSKANLEGEIGRIMGDVGDAKERIARAVEQINGVRKTAIKTAVEQMHEVRGELADVRERMLGAKGVLDRTRIIAPVSGVVVKLRYHTQGGVVEAGKNIMELLPVHEELIIEARLRPQDIDSVKHGQKATVRLTALQQRITPMVSGDVIYLSADTLADEKKSQQVGPTDVYMVRVKLNSEESRKIPDFSPTPGMPAEVYIKTSERTFFQYIVKPIHDSMSRAFRER</sequence>
<dbReference type="Proteomes" id="UP000189935">
    <property type="component" value="Chromosome I"/>
</dbReference>
<dbReference type="PANTHER" id="PTHR30386:SF17">
    <property type="entry name" value="ALKALINE PROTEASE SECRETION PROTEIN APRE"/>
    <property type="match status" value="1"/>
</dbReference>
<evidence type="ECO:0000256" key="3">
    <source>
        <dbReference type="ARBA" id="ARBA00022448"/>
    </source>
</evidence>
<keyword evidence="7 9" id="KW-1133">Transmembrane helix</keyword>
<reference evidence="13 14" key="1">
    <citation type="submission" date="2016-11" db="EMBL/GenBank/DDBJ databases">
        <authorList>
            <person name="Jaros S."/>
            <person name="Januszkiewicz K."/>
            <person name="Wedrychowicz H."/>
        </authorList>
    </citation>
    <scope>NUCLEOTIDE SEQUENCE [LARGE SCALE GENOMIC DNA]</scope>
    <source>
        <strain evidence="13 14">GAS499</strain>
    </source>
</reference>
<dbReference type="NCBIfam" id="TIGR01843">
    <property type="entry name" value="type_I_hlyD"/>
    <property type="match status" value="1"/>
</dbReference>
<dbReference type="AlphaFoldDB" id="A0A1M6XGX0"/>
<evidence type="ECO:0000256" key="2">
    <source>
        <dbReference type="ARBA" id="ARBA00009477"/>
    </source>
</evidence>
<evidence type="ECO:0000256" key="1">
    <source>
        <dbReference type="ARBA" id="ARBA00004377"/>
    </source>
</evidence>
<dbReference type="RefSeq" id="WP_079542193.1">
    <property type="nucleotide sequence ID" value="NZ_LT670844.1"/>
</dbReference>
<proteinExistence type="inferred from homology"/>
<feature type="domain" description="AprE-like beta-barrel" evidence="12">
    <location>
        <begin position="337"/>
        <end position="430"/>
    </location>
</feature>
<dbReference type="Gene3D" id="2.40.30.170">
    <property type="match status" value="1"/>
</dbReference>
<dbReference type="InterPro" id="IPR058982">
    <property type="entry name" value="Beta-barrel_AprE"/>
</dbReference>